<dbReference type="AlphaFoldDB" id="A0A1U7H209"/>
<dbReference type="Proteomes" id="UP000186391">
    <property type="component" value="Unassembled WGS sequence"/>
</dbReference>
<protein>
    <submittedName>
        <fullName evidence="1">Uncharacterized protein</fullName>
    </submittedName>
</protein>
<evidence type="ECO:0000313" key="2">
    <source>
        <dbReference type="Proteomes" id="UP000186391"/>
    </source>
</evidence>
<accession>A0A1U7H209</accession>
<reference evidence="1 2" key="1">
    <citation type="submission" date="2016-11" db="EMBL/GenBank/DDBJ databases">
        <title>Draft Genome Sequences of Nine Cyanobacterial Strains from Diverse Habitats.</title>
        <authorList>
            <person name="Zhu T."/>
            <person name="Hou S."/>
            <person name="Lu X."/>
            <person name="Hess W.R."/>
        </authorList>
    </citation>
    <scope>NUCLEOTIDE SEQUENCE [LARGE SCALE GENOMIC DNA]</scope>
    <source>
        <strain evidence="1 2">NIES-592</strain>
    </source>
</reference>
<keyword evidence="2" id="KW-1185">Reference proteome</keyword>
<name>A0A1U7H209_9CYAN</name>
<dbReference type="EMBL" id="MRCA01000003">
    <property type="protein sequence ID" value="OKH15032.1"/>
    <property type="molecule type" value="Genomic_DNA"/>
</dbReference>
<proteinExistence type="predicted"/>
<dbReference type="OrthoDB" id="9800707at2"/>
<comment type="caution">
    <text evidence="1">The sequence shown here is derived from an EMBL/GenBank/DDBJ whole genome shotgun (WGS) entry which is preliminary data.</text>
</comment>
<sequence>MSTIEEIEAAILTLSPEDFEHLRRWFFDLDYQRWDEQLEQDIADGKLEALAQEAIAEFKAGQCREM</sequence>
<organism evidence="1 2">
    <name type="scientific">Fischerella major NIES-592</name>
    <dbReference type="NCBI Taxonomy" id="210994"/>
    <lineage>
        <taxon>Bacteria</taxon>
        <taxon>Bacillati</taxon>
        <taxon>Cyanobacteriota</taxon>
        <taxon>Cyanophyceae</taxon>
        <taxon>Nostocales</taxon>
        <taxon>Hapalosiphonaceae</taxon>
        <taxon>Fischerella</taxon>
    </lineage>
</organism>
<gene>
    <name evidence="1" type="ORF">NIES592_09165</name>
</gene>
<evidence type="ECO:0000313" key="1">
    <source>
        <dbReference type="EMBL" id="OKH15032.1"/>
    </source>
</evidence>
<dbReference type="RefSeq" id="WP_062245711.1">
    <property type="nucleotide sequence ID" value="NZ_MRCA01000003.1"/>
</dbReference>